<dbReference type="PANTHER" id="PTHR12901">
    <property type="entry name" value="SPERM PROTEIN HOMOLOG"/>
    <property type="match status" value="1"/>
</dbReference>
<reference evidence="3 4" key="1">
    <citation type="submission" date="2017-03" db="EMBL/GenBank/DDBJ databases">
        <title>Complete genome sequence of Blastomonas fulva degrading microcsystin LR.</title>
        <authorList>
            <person name="Lee H.-g."/>
            <person name="Jin L."/>
            <person name="oh H.-M."/>
        </authorList>
    </citation>
    <scope>NUCLEOTIDE SEQUENCE [LARGE SCALE GENOMIC DNA]</scope>
    <source>
        <strain evidence="3 4">T2</strain>
    </source>
</reference>
<dbReference type="Pfam" id="PF03364">
    <property type="entry name" value="Polyketide_cyc"/>
    <property type="match status" value="1"/>
</dbReference>
<dbReference type="SUPFAM" id="SSF55961">
    <property type="entry name" value="Bet v1-like"/>
    <property type="match status" value="1"/>
</dbReference>
<evidence type="ECO:0000259" key="2">
    <source>
        <dbReference type="Pfam" id="PF03364"/>
    </source>
</evidence>
<dbReference type="EMBL" id="CP020083">
    <property type="protein sequence ID" value="ASR52564.1"/>
    <property type="molecule type" value="Genomic_DNA"/>
</dbReference>
<dbReference type="PANTHER" id="PTHR12901:SF10">
    <property type="entry name" value="COENZYME Q-BINDING PROTEIN COQ10, MITOCHONDRIAL"/>
    <property type="match status" value="1"/>
</dbReference>
<organism evidence="3 4">
    <name type="scientific">Blastomonas fulva</name>
    <dbReference type="NCBI Taxonomy" id="1550728"/>
    <lineage>
        <taxon>Bacteria</taxon>
        <taxon>Pseudomonadati</taxon>
        <taxon>Pseudomonadota</taxon>
        <taxon>Alphaproteobacteria</taxon>
        <taxon>Sphingomonadales</taxon>
        <taxon>Sphingomonadaceae</taxon>
        <taxon>Blastomonas</taxon>
    </lineage>
</organism>
<feature type="domain" description="Coenzyme Q-binding protein COQ10 START" evidence="2">
    <location>
        <begin position="13"/>
        <end position="135"/>
    </location>
</feature>
<dbReference type="GeneID" id="303486845"/>
<dbReference type="InterPro" id="IPR023393">
    <property type="entry name" value="START-like_dom_sf"/>
</dbReference>
<keyword evidence="4" id="KW-1185">Reference proteome</keyword>
<evidence type="ECO:0000313" key="3">
    <source>
        <dbReference type="EMBL" id="ASR52564.1"/>
    </source>
</evidence>
<name>A0ABN5BA81_9SPHN</name>
<dbReference type="CDD" id="cd07813">
    <property type="entry name" value="COQ10p_like"/>
    <property type="match status" value="1"/>
</dbReference>
<evidence type="ECO:0000256" key="1">
    <source>
        <dbReference type="ARBA" id="ARBA00008918"/>
    </source>
</evidence>
<proteinExistence type="inferred from homology"/>
<gene>
    <name evidence="3" type="ORF">B5J99_14765</name>
</gene>
<dbReference type="Gene3D" id="3.30.530.20">
    <property type="match status" value="1"/>
</dbReference>
<protein>
    <submittedName>
        <fullName evidence="3">Ubiquinone-binding protein</fullName>
    </submittedName>
</protein>
<comment type="similarity">
    <text evidence="1">Belongs to the ribosome association toxin RatA family.</text>
</comment>
<dbReference type="InterPro" id="IPR005031">
    <property type="entry name" value="COQ10_START"/>
</dbReference>
<evidence type="ECO:0000313" key="4">
    <source>
        <dbReference type="Proteomes" id="UP000258016"/>
    </source>
</evidence>
<dbReference type="InterPro" id="IPR044996">
    <property type="entry name" value="COQ10-like"/>
</dbReference>
<dbReference type="RefSeq" id="WP_054134902.1">
    <property type="nucleotide sequence ID" value="NZ_CP020083.1"/>
</dbReference>
<accession>A0ABN5BA81</accession>
<dbReference type="Proteomes" id="UP000258016">
    <property type="component" value="Chromosome"/>
</dbReference>
<sequence length="154" mass="17686">MPSHRETRHLPWSHEQMYHLVADVARYAEFLPWVIATRVKSDSDTEMVADMVVGFKQLREKFTSLVRKVPGERIEVEYLDGPLKNLENIWQFASDGKGGCTVDFYVSFTFKNRLFETLAGQYFDRAFRKMVSAFETRAEELYGNSSSSAAIVAS</sequence>
<keyword evidence="3" id="KW-0830">Ubiquinone</keyword>